<keyword evidence="3" id="KW-1185">Reference proteome</keyword>
<protein>
    <recommendedName>
        <fullName evidence="4">Dipeptidylpeptidase IV N-terminal domain-containing protein</fullName>
    </recommendedName>
</protein>
<accession>A0ABY7VA34</accession>
<dbReference type="Proteomes" id="UP001215231">
    <property type="component" value="Chromosome"/>
</dbReference>
<evidence type="ECO:0008006" key="4">
    <source>
        <dbReference type="Google" id="ProtNLM"/>
    </source>
</evidence>
<dbReference type="InterPro" id="IPR011042">
    <property type="entry name" value="6-blade_b-propeller_TolB-like"/>
</dbReference>
<name>A0ABY7VA34_9GAMM</name>
<reference evidence="2 3" key="1">
    <citation type="journal article" date="2022" name="Mar. Drugs">
        <title>Bioassay-Guided Fractionation Leads to the Detection of Cholic Acid Generated by the Rare Thalassomonas sp.</title>
        <authorList>
            <person name="Pheiffer F."/>
            <person name="Schneider Y.K."/>
            <person name="Hansen E.H."/>
            <person name="Andersen J.H."/>
            <person name="Isaksson J."/>
            <person name="Busche T."/>
            <person name="R C."/>
            <person name="Kalinowski J."/>
            <person name="Zyl L.V."/>
            <person name="Trindade M."/>
        </authorList>
    </citation>
    <scope>NUCLEOTIDE SEQUENCE [LARGE SCALE GENOMIC DNA]</scope>
    <source>
        <strain evidence="2 3">A5K-61T</strain>
    </source>
</reference>
<dbReference type="SUPFAM" id="SSF82171">
    <property type="entry name" value="DPP6 N-terminal domain-like"/>
    <property type="match status" value="1"/>
</dbReference>
<dbReference type="PANTHER" id="PTHR36842:SF1">
    <property type="entry name" value="PROTEIN TOLB"/>
    <property type="match status" value="1"/>
</dbReference>
<sequence>MTKLNAPDEPLTYLQGRESSPVLSPDKTLLAFTHRPNNTSYSRLVIKNIKTKEHITIKHDKKVMSPYWSPLGNELFYISVEQDSCTVKKVRVNQGLKVSPAINVTQCSPYQPHMTSTGIALSSDLNWLYYVSKVTDKPQSIIKRYHLKKHISEVITAPQGKYQGDASLRLSPDNSKLAFKRYYDDHSESIMILDLNSGETKSLINNSSLSNSIGWTLTGSHVLYIDKKEEILNSISISTGDITPLYQFDTNATHPLMYSNTEILFTLGDSSTTNIDHLNLGEEKQVSSPLISSSFKDHSAGFYNSQKAKRIAFASNRSGNEQIWLMEAGQFQQLTHFEDKGYIYELNFSANGEIILFIRNDKLFILNIDTKQVKAIFHPNKTVKNIDWLCHSNDNILTTVLEGGTWHLYQLNIYTQETKKLANGITSIHSQCANNDSNYYASTTGSKGIYQLTDNWQINNTYHYFPDVDLDYNLDWAIGDDAVYRITRDRREVFKVDFATGQHSQVNIGDTNTLFITIHYNNLLMNDFKAVDTYIGKITIPDLQSRLGNL</sequence>
<evidence type="ECO:0000256" key="1">
    <source>
        <dbReference type="SAM" id="MobiDB-lite"/>
    </source>
</evidence>
<dbReference type="PANTHER" id="PTHR36842">
    <property type="entry name" value="PROTEIN TOLB HOMOLOG"/>
    <property type="match status" value="1"/>
</dbReference>
<evidence type="ECO:0000313" key="2">
    <source>
        <dbReference type="EMBL" id="WDE10488.1"/>
    </source>
</evidence>
<dbReference type="EMBL" id="CP059693">
    <property type="protein sequence ID" value="WDE10488.1"/>
    <property type="molecule type" value="Genomic_DNA"/>
</dbReference>
<organism evidence="2 3">
    <name type="scientific">Thalassomonas haliotis</name>
    <dbReference type="NCBI Taxonomy" id="485448"/>
    <lineage>
        <taxon>Bacteria</taxon>
        <taxon>Pseudomonadati</taxon>
        <taxon>Pseudomonadota</taxon>
        <taxon>Gammaproteobacteria</taxon>
        <taxon>Alteromonadales</taxon>
        <taxon>Colwelliaceae</taxon>
        <taxon>Thalassomonas</taxon>
    </lineage>
</organism>
<proteinExistence type="predicted"/>
<evidence type="ECO:0000313" key="3">
    <source>
        <dbReference type="Proteomes" id="UP001215231"/>
    </source>
</evidence>
<feature type="region of interest" description="Disordered" evidence="1">
    <location>
        <begin position="1"/>
        <end position="20"/>
    </location>
</feature>
<gene>
    <name evidence="2" type="ORF">H3N35_19805</name>
</gene>
<dbReference type="RefSeq" id="WP_274050525.1">
    <property type="nucleotide sequence ID" value="NZ_CP059693.1"/>
</dbReference>
<dbReference type="Gene3D" id="2.120.10.30">
    <property type="entry name" value="TolB, C-terminal domain"/>
    <property type="match status" value="2"/>
</dbReference>